<evidence type="ECO:0000313" key="10">
    <source>
        <dbReference type="Proteomes" id="UP001479520"/>
    </source>
</evidence>
<feature type="domain" description="Cytochrome c" evidence="8">
    <location>
        <begin position="18"/>
        <end position="102"/>
    </location>
</feature>
<accession>A0ABZ2XI27</accession>
<keyword evidence="5 6" id="KW-0408">Iron</keyword>
<sequence length="102" mass="10627">MKKTIALIVGALLASSAFAAGEGAKLYAEKTCVACHGKDGNKTLTPQYPKIAGQNAAYAEQQMKDIKSGARANGQSAAMKGVMHLVSDAEIKVLAEYLASLK</sequence>
<keyword evidence="4" id="KW-0249">Electron transport</keyword>
<evidence type="ECO:0000256" key="3">
    <source>
        <dbReference type="ARBA" id="ARBA00022723"/>
    </source>
</evidence>
<protein>
    <submittedName>
        <fullName evidence="9">C-type cytochrome</fullName>
    </submittedName>
</protein>
<dbReference type="PROSITE" id="PS51007">
    <property type="entry name" value="CYTC"/>
    <property type="match status" value="1"/>
</dbReference>
<evidence type="ECO:0000256" key="5">
    <source>
        <dbReference type="ARBA" id="ARBA00023004"/>
    </source>
</evidence>
<evidence type="ECO:0000256" key="1">
    <source>
        <dbReference type="ARBA" id="ARBA00022448"/>
    </source>
</evidence>
<keyword evidence="3 6" id="KW-0479">Metal-binding</keyword>
<evidence type="ECO:0000256" key="6">
    <source>
        <dbReference type="PROSITE-ProRule" id="PRU00433"/>
    </source>
</evidence>
<feature type="chain" id="PRO_5046842925" evidence="7">
    <location>
        <begin position="20"/>
        <end position="102"/>
    </location>
</feature>
<organism evidence="9 10">
    <name type="scientific">Azonexus hydrophilus</name>
    <dbReference type="NCBI Taxonomy" id="418702"/>
    <lineage>
        <taxon>Bacteria</taxon>
        <taxon>Pseudomonadati</taxon>
        <taxon>Pseudomonadota</taxon>
        <taxon>Betaproteobacteria</taxon>
        <taxon>Rhodocyclales</taxon>
        <taxon>Azonexaceae</taxon>
        <taxon>Azonexus</taxon>
    </lineage>
</organism>
<keyword evidence="1" id="KW-0813">Transport</keyword>
<proteinExistence type="predicted"/>
<feature type="signal peptide" evidence="7">
    <location>
        <begin position="1"/>
        <end position="19"/>
    </location>
</feature>
<dbReference type="Gene3D" id="1.10.760.10">
    <property type="entry name" value="Cytochrome c-like domain"/>
    <property type="match status" value="1"/>
</dbReference>
<name>A0ABZ2XI27_9RHOO</name>
<dbReference type="PANTHER" id="PTHR33751">
    <property type="entry name" value="CBB3-TYPE CYTOCHROME C OXIDASE SUBUNIT FIXP"/>
    <property type="match status" value="1"/>
</dbReference>
<evidence type="ECO:0000259" key="8">
    <source>
        <dbReference type="PROSITE" id="PS51007"/>
    </source>
</evidence>
<dbReference type="Pfam" id="PF00034">
    <property type="entry name" value="Cytochrom_C"/>
    <property type="match status" value="1"/>
</dbReference>
<evidence type="ECO:0000313" key="9">
    <source>
        <dbReference type="EMBL" id="WZJ22268.1"/>
    </source>
</evidence>
<dbReference type="PANTHER" id="PTHR33751:SF9">
    <property type="entry name" value="CYTOCHROME C4"/>
    <property type="match status" value="1"/>
</dbReference>
<keyword evidence="2 6" id="KW-0349">Heme</keyword>
<dbReference type="RefSeq" id="WP_028994794.1">
    <property type="nucleotide sequence ID" value="NZ_CALFBA010000025.1"/>
</dbReference>
<dbReference type="SUPFAM" id="SSF46626">
    <property type="entry name" value="Cytochrome c"/>
    <property type="match status" value="1"/>
</dbReference>
<dbReference type="Proteomes" id="UP001479520">
    <property type="component" value="Chromosome"/>
</dbReference>
<dbReference type="EMBL" id="CP151406">
    <property type="protein sequence ID" value="WZJ22268.1"/>
    <property type="molecule type" value="Genomic_DNA"/>
</dbReference>
<reference evidence="9 10" key="1">
    <citation type="submission" date="2024-04" db="EMBL/GenBank/DDBJ databases">
        <title>Dissimilatory iodate-reducing microorganisms contribute to the enrichment of iodine in groundwater.</title>
        <authorList>
            <person name="Jiang Z."/>
        </authorList>
    </citation>
    <scope>NUCLEOTIDE SEQUENCE [LARGE SCALE GENOMIC DNA]</scope>
    <source>
        <strain evidence="9 10">NCP973</strain>
    </source>
</reference>
<gene>
    <name evidence="9" type="ORF">AADV58_03695</name>
</gene>
<dbReference type="InterPro" id="IPR009056">
    <property type="entry name" value="Cyt_c-like_dom"/>
</dbReference>
<dbReference type="InterPro" id="IPR050597">
    <property type="entry name" value="Cytochrome_c_Oxidase_Subunit"/>
</dbReference>
<evidence type="ECO:0000256" key="2">
    <source>
        <dbReference type="ARBA" id="ARBA00022617"/>
    </source>
</evidence>
<dbReference type="InterPro" id="IPR036909">
    <property type="entry name" value="Cyt_c-like_dom_sf"/>
</dbReference>
<evidence type="ECO:0000256" key="4">
    <source>
        <dbReference type="ARBA" id="ARBA00022982"/>
    </source>
</evidence>
<keyword evidence="10" id="KW-1185">Reference proteome</keyword>
<evidence type="ECO:0000256" key="7">
    <source>
        <dbReference type="SAM" id="SignalP"/>
    </source>
</evidence>
<keyword evidence="7" id="KW-0732">Signal</keyword>